<name>A0ABQ9IGG7_9NEOP</name>
<keyword evidence="2" id="KW-1185">Reference proteome</keyword>
<reference evidence="1 2" key="1">
    <citation type="submission" date="2023-02" db="EMBL/GenBank/DDBJ databases">
        <title>LHISI_Scaffold_Assembly.</title>
        <authorList>
            <person name="Stuart O.P."/>
            <person name="Cleave R."/>
            <person name="Magrath M.J.L."/>
            <person name="Mikheyev A.S."/>
        </authorList>
    </citation>
    <scope>NUCLEOTIDE SEQUENCE [LARGE SCALE GENOMIC DNA]</scope>
    <source>
        <strain evidence="1">Daus_M_001</strain>
        <tissue evidence="1">Leg muscle</tissue>
    </source>
</reference>
<protein>
    <submittedName>
        <fullName evidence="1">Uncharacterized protein</fullName>
    </submittedName>
</protein>
<organism evidence="1 2">
    <name type="scientific">Dryococelus australis</name>
    <dbReference type="NCBI Taxonomy" id="614101"/>
    <lineage>
        <taxon>Eukaryota</taxon>
        <taxon>Metazoa</taxon>
        <taxon>Ecdysozoa</taxon>
        <taxon>Arthropoda</taxon>
        <taxon>Hexapoda</taxon>
        <taxon>Insecta</taxon>
        <taxon>Pterygota</taxon>
        <taxon>Neoptera</taxon>
        <taxon>Polyneoptera</taxon>
        <taxon>Phasmatodea</taxon>
        <taxon>Verophasmatodea</taxon>
        <taxon>Anareolatae</taxon>
        <taxon>Phasmatidae</taxon>
        <taxon>Eurycanthinae</taxon>
        <taxon>Dryococelus</taxon>
    </lineage>
</organism>
<gene>
    <name evidence="1" type="ORF">PR048_001127</name>
</gene>
<dbReference type="EMBL" id="JARBHB010000001">
    <property type="protein sequence ID" value="KAJ8895789.1"/>
    <property type="molecule type" value="Genomic_DNA"/>
</dbReference>
<accession>A0ABQ9IGG7</accession>
<proteinExistence type="predicted"/>
<evidence type="ECO:0000313" key="2">
    <source>
        <dbReference type="Proteomes" id="UP001159363"/>
    </source>
</evidence>
<comment type="caution">
    <text evidence="1">The sequence shown here is derived from an EMBL/GenBank/DDBJ whole genome shotgun (WGS) entry which is preliminary data.</text>
</comment>
<dbReference type="Proteomes" id="UP001159363">
    <property type="component" value="Chromosome 1"/>
</dbReference>
<sequence length="93" mass="10558">MSHIVLKNTVDEISNSSFICIIADSTTNISGEEQFSFEVIVLMVRPIHQVSGMVYRNTSLKNFLNAVLYIVQTMLLISLCKELQENRMECAML</sequence>
<evidence type="ECO:0000313" key="1">
    <source>
        <dbReference type="EMBL" id="KAJ8895789.1"/>
    </source>
</evidence>